<keyword evidence="2" id="KW-1185">Reference proteome</keyword>
<reference evidence="1 2" key="1">
    <citation type="submission" date="2019-02" db="EMBL/GenBank/DDBJ databases">
        <title>Pedobacter sp. nov., a novel speices isolated from soil of pinguins habitat in Antarcitica.</title>
        <authorList>
            <person name="He R.-H."/>
        </authorList>
    </citation>
    <scope>NUCLEOTIDE SEQUENCE [LARGE SCALE GENOMIC DNA]</scope>
    <source>
        <strain evidence="1 2">E01020</strain>
    </source>
</reference>
<name>A0A4R5MI83_9SPHI</name>
<dbReference type="AlphaFoldDB" id="A0A4R5MI83"/>
<organism evidence="1 2">
    <name type="scientific">Pedobacter changchengzhani</name>
    <dbReference type="NCBI Taxonomy" id="2529274"/>
    <lineage>
        <taxon>Bacteria</taxon>
        <taxon>Pseudomonadati</taxon>
        <taxon>Bacteroidota</taxon>
        <taxon>Sphingobacteriia</taxon>
        <taxon>Sphingobacteriales</taxon>
        <taxon>Sphingobacteriaceae</taxon>
        <taxon>Pedobacter</taxon>
    </lineage>
</organism>
<evidence type="ECO:0000313" key="1">
    <source>
        <dbReference type="EMBL" id="TDG34805.1"/>
    </source>
</evidence>
<gene>
    <name evidence="1" type="ORF">EZJ43_16660</name>
</gene>
<dbReference type="RefSeq" id="WP_133263857.1">
    <property type="nucleotide sequence ID" value="NZ_SJCY01000020.1"/>
</dbReference>
<proteinExistence type="predicted"/>
<comment type="caution">
    <text evidence="1">The sequence shown here is derived from an EMBL/GenBank/DDBJ whole genome shotgun (WGS) entry which is preliminary data.</text>
</comment>
<dbReference type="Pfam" id="PF15428">
    <property type="entry name" value="Imm26"/>
    <property type="match status" value="1"/>
</dbReference>
<dbReference type="InterPro" id="IPR029278">
    <property type="entry name" value="Imm26"/>
</dbReference>
<accession>A0A4R5MI83</accession>
<dbReference type="Proteomes" id="UP000295668">
    <property type="component" value="Unassembled WGS sequence"/>
</dbReference>
<dbReference type="EMBL" id="SJCY01000020">
    <property type="protein sequence ID" value="TDG34805.1"/>
    <property type="molecule type" value="Genomic_DNA"/>
</dbReference>
<evidence type="ECO:0000313" key="2">
    <source>
        <dbReference type="Proteomes" id="UP000295668"/>
    </source>
</evidence>
<protein>
    <submittedName>
        <fullName evidence="1">Uncharacterized protein</fullName>
    </submittedName>
</protein>
<dbReference type="OrthoDB" id="979541at2"/>
<sequence>MTNPIDLKVFKIYLPDGDRNSFYIFGDLKIILGKKHQSDCIKEIRKSIKELNLKPQPTFNYSDNHSGIQSKNIETIILIIKKIKELSVDESLSFLHEEEMKELNQRLLNWEIPKRQKWKLGDIFSITLRDNSFAFGQIIGKTPTICIFKQKSKGLNISSLDKVDILTILHITPNGFNNWTYKIISNQKLLSDKDFGPTGSDRIRIGHQSYTSEIIQTVCDYHWFGISKWENPEEIEELIL</sequence>